<dbReference type="SUPFAM" id="SSF48403">
    <property type="entry name" value="Ankyrin repeat"/>
    <property type="match status" value="1"/>
</dbReference>
<dbReference type="InterPro" id="IPR036770">
    <property type="entry name" value="Ankyrin_rpt-contain_sf"/>
</dbReference>
<comment type="caution">
    <text evidence="1">The sequence shown here is derived from an EMBL/GenBank/DDBJ whole genome shotgun (WGS) entry which is preliminary data.</text>
</comment>
<dbReference type="InterPro" id="IPR002110">
    <property type="entry name" value="Ankyrin_rpt"/>
</dbReference>
<reference evidence="1" key="1">
    <citation type="submission" date="2022-10" db="EMBL/GenBank/DDBJ databases">
        <authorList>
            <person name="Chen Y."/>
            <person name="Dougan E. K."/>
            <person name="Chan C."/>
            <person name="Rhodes N."/>
            <person name="Thang M."/>
        </authorList>
    </citation>
    <scope>NUCLEOTIDE SEQUENCE</scope>
</reference>
<accession>A0A9P1FRA6</accession>
<dbReference type="Gene3D" id="1.25.40.20">
    <property type="entry name" value="Ankyrin repeat-containing domain"/>
    <property type="match status" value="1"/>
</dbReference>
<organism evidence="1">
    <name type="scientific">Cladocopium goreaui</name>
    <dbReference type="NCBI Taxonomy" id="2562237"/>
    <lineage>
        <taxon>Eukaryota</taxon>
        <taxon>Sar</taxon>
        <taxon>Alveolata</taxon>
        <taxon>Dinophyceae</taxon>
        <taxon>Suessiales</taxon>
        <taxon>Symbiodiniaceae</taxon>
        <taxon>Cladocopium</taxon>
    </lineage>
</organism>
<dbReference type="EMBL" id="CAMXCT030000846">
    <property type="protein sequence ID" value="CAL4771227.1"/>
    <property type="molecule type" value="Genomic_DNA"/>
</dbReference>
<evidence type="ECO:0000313" key="1">
    <source>
        <dbReference type="EMBL" id="CAI3983915.1"/>
    </source>
</evidence>
<evidence type="ECO:0000313" key="2">
    <source>
        <dbReference type="EMBL" id="CAL4771227.1"/>
    </source>
</evidence>
<dbReference type="Pfam" id="PF00023">
    <property type="entry name" value="Ank"/>
    <property type="match status" value="1"/>
</dbReference>
<dbReference type="EMBL" id="CAMXCT010000846">
    <property type="protein sequence ID" value="CAI3983915.1"/>
    <property type="molecule type" value="Genomic_DNA"/>
</dbReference>
<sequence>MCMNICHLCHPGWTELHTAVCSGDKECVEQLENRMSVDAADGSRTPLHLAASEVSEPAKTIDLLQPAAAAADIRQCTKAPQQGGVRAPTSAPPAVRFSPLNLACDSKCKEAVADLQSEGLSKAAEGTTEDQIRTEARKGLFVEKL</sequence>
<dbReference type="Proteomes" id="UP001152797">
    <property type="component" value="Unassembled WGS sequence"/>
</dbReference>
<evidence type="ECO:0000313" key="3">
    <source>
        <dbReference type="Proteomes" id="UP001152797"/>
    </source>
</evidence>
<name>A0A9P1FRA6_9DINO</name>
<keyword evidence="3" id="KW-1185">Reference proteome</keyword>
<gene>
    <name evidence="1" type="ORF">C1SCF055_LOCUS11485</name>
</gene>
<reference evidence="2 3" key="2">
    <citation type="submission" date="2024-05" db="EMBL/GenBank/DDBJ databases">
        <authorList>
            <person name="Chen Y."/>
            <person name="Shah S."/>
            <person name="Dougan E. K."/>
            <person name="Thang M."/>
            <person name="Chan C."/>
        </authorList>
    </citation>
    <scope>NUCLEOTIDE SEQUENCE [LARGE SCALE GENOMIC DNA]</scope>
</reference>
<dbReference type="EMBL" id="CAMXCT020000846">
    <property type="protein sequence ID" value="CAL1137290.1"/>
    <property type="molecule type" value="Genomic_DNA"/>
</dbReference>
<dbReference type="AlphaFoldDB" id="A0A9P1FRA6"/>
<proteinExistence type="predicted"/>
<protein>
    <submittedName>
        <fullName evidence="1">Uncharacterized protein</fullName>
    </submittedName>
</protein>